<organism evidence="9 10">
    <name type="scientific">Clavibacter michiganensis</name>
    <dbReference type="NCBI Taxonomy" id="28447"/>
    <lineage>
        <taxon>Bacteria</taxon>
        <taxon>Bacillati</taxon>
        <taxon>Actinomycetota</taxon>
        <taxon>Actinomycetes</taxon>
        <taxon>Micrococcales</taxon>
        <taxon>Microbacteriaceae</taxon>
        <taxon>Clavibacter</taxon>
    </lineage>
</organism>
<feature type="compositionally biased region" description="Basic and acidic residues" evidence="7">
    <location>
        <begin position="74"/>
        <end position="85"/>
    </location>
</feature>
<feature type="transmembrane region" description="Helical" evidence="8">
    <location>
        <begin position="220"/>
        <end position="239"/>
    </location>
</feature>
<feature type="transmembrane region" description="Helical" evidence="8">
    <location>
        <begin position="101"/>
        <end position="122"/>
    </location>
</feature>
<reference evidence="9 10" key="1">
    <citation type="submission" date="2016-08" db="EMBL/GenBank/DDBJ databases">
        <title>Genome sequence of Clavibacter michiganensis spp. strain CASJ009.</title>
        <authorList>
            <person name="Thapa S.P."/>
            <person name="Coaker G."/>
        </authorList>
    </citation>
    <scope>NUCLEOTIDE SEQUENCE [LARGE SCALE GENOMIC DNA]</scope>
    <source>
        <strain evidence="9">CASJ009</strain>
    </source>
</reference>
<feature type="compositionally biased region" description="Low complexity" evidence="7">
    <location>
        <begin position="36"/>
        <end position="62"/>
    </location>
</feature>
<feature type="region of interest" description="Disordered" evidence="7">
    <location>
        <begin position="1"/>
        <end position="95"/>
    </location>
</feature>
<dbReference type="EMBL" id="MDHJ01000001">
    <property type="protein sequence ID" value="OUE09831.1"/>
    <property type="molecule type" value="Genomic_DNA"/>
</dbReference>
<feature type="compositionally biased region" description="Basic and acidic residues" evidence="7">
    <location>
        <begin position="20"/>
        <end position="34"/>
    </location>
</feature>
<sequence length="425" mass="44652">MTDRLGGTAPDDDGASPFDRPVRPRRERARDRRPARSAPAADSGTDTDTDTRTGTGTRTRTGTGTGTGTGTATLDRDDPHDHAAHGPDAGRPARRAAPTGLRAGLATGLGLVVLLLALRAASPALGDGVLPDRIQDLVTLSVSVIVESLPFVILGIVLSIVVQVWVPPGVIERRLPRNPFLRRACISFLGMALPVCECGNVPLARGLVVRGFTVPESITFLLAAPILNPITIITTHAAFGFDGWILVARLVGGFLIANVVGWLFSLHPQPDRLLTDEFRAECALPDPHAQGGARVRRSIGLFGREATTIMPALVIGSLLAGLIQVAVPREVLVTLGGSPILSVVALMVLAFVVSVCSNVDAFFVLSFGSVFLPGGIVAFLVFGPVIDVKMLALMRTTYSTRTLVMITSVVALISLALGWGVNAIA</sequence>
<evidence type="ECO:0000256" key="4">
    <source>
        <dbReference type="ARBA" id="ARBA00022692"/>
    </source>
</evidence>
<accession>A0A251XWE1</accession>
<comment type="similarity">
    <text evidence="2">Belongs to the UPF0718 family.</text>
</comment>
<dbReference type="InterPro" id="IPR052923">
    <property type="entry name" value="UPF0718"/>
</dbReference>
<feature type="transmembrane region" description="Helical" evidence="8">
    <location>
        <begin position="142"/>
        <end position="166"/>
    </location>
</feature>
<feature type="transmembrane region" description="Helical" evidence="8">
    <location>
        <begin position="332"/>
        <end position="355"/>
    </location>
</feature>
<evidence type="ECO:0000313" key="9">
    <source>
        <dbReference type="EMBL" id="OUE09831.1"/>
    </source>
</evidence>
<dbReference type="Pfam" id="PF03773">
    <property type="entry name" value="ArsP_1"/>
    <property type="match status" value="1"/>
</dbReference>
<evidence type="ECO:0000313" key="10">
    <source>
        <dbReference type="Proteomes" id="UP000195106"/>
    </source>
</evidence>
<dbReference type="Proteomes" id="UP000195106">
    <property type="component" value="Unassembled WGS sequence"/>
</dbReference>
<feature type="transmembrane region" description="Helical" evidence="8">
    <location>
        <begin position="361"/>
        <end position="382"/>
    </location>
</feature>
<feature type="transmembrane region" description="Helical" evidence="8">
    <location>
        <begin position="306"/>
        <end position="325"/>
    </location>
</feature>
<dbReference type="InterPro" id="IPR005524">
    <property type="entry name" value="DUF318"/>
</dbReference>
<keyword evidence="4 8" id="KW-0812">Transmembrane</keyword>
<feature type="compositionally biased region" description="Low complexity" evidence="7">
    <location>
        <begin position="86"/>
        <end position="95"/>
    </location>
</feature>
<dbReference type="PANTHER" id="PTHR34184:SF4">
    <property type="entry name" value="UPF0718 PROTEIN YCGR"/>
    <property type="match status" value="1"/>
</dbReference>
<feature type="transmembrane region" description="Helical" evidence="8">
    <location>
        <begin position="403"/>
        <end position="421"/>
    </location>
</feature>
<dbReference type="AlphaFoldDB" id="A0A251XWE1"/>
<keyword evidence="6 8" id="KW-0472">Membrane</keyword>
<dbReference type="PANTHER" id="PTHR34184">
    <property type="entry name" value="UPF0718 PROTEIN YCGR"/>
    <property type="match status" value="1"/>
</dbReference>
<gene>
    <name evidence="9" type="ORF">CMsap09_12865</name>
</gene>
<evidence type="ECO:0000256" key="2">
    <source>
        <dbReference type="ARBA" id="ARBA00006386"/>
    </source>
</evidence>
<evidence type="ECO:0000256" key="5">
    <source>
        <dbReference type="ARBA" id="ARBA00022989"/>
    </source>
</evidence>
<evidence type="ECO:0000256" key="1">
    <source>
        <dbReference type="ARBA" id="ARBA00004651"/>
    </source>
</evidence>
<name>A0A251XWE1_9MICO</name>
<proteinExistence type="inferred from homology"/>
<evidence type="ECO:0000256" key="7">
    <source>
        <dbReference type="SAM" id="MobiDB-lite"/>
    </source>
</evidence>
<evidence type="ECO:0000256" key="3">
    <source>
        <dbReference type="ARBA" id="ARBA00022475"/>
    </source>
</evidence>
<feature type="transmembrane region" description="Helical" evidence="8">
    <location>
        <begin position="246"/>
        <end position="264"/>
    </location>
</feature>
<evidence type="ECO:0000256" key="6">
    <source>
        <dbReference type="ARBA" id="ARBA00023136"/>
    </source>
</evidence>
<keyword evidence="3" id="KW-1003">Cell membrane</keyword>
<protein>
    <submittedName>
        <fullName evidence="9">Putative permease</fullName>
    </submittedName>
</protein>
<comment type="caution">
    <text evidence="9">The sequence shown here is derived from an EMBL/GenBank/DDBJ whole genome shotgun (WGS) entry which is preliminary data.</text>
</comment>
<keyword evidence="5 8" id="KW-1133">Transmembrane helix</keyword>
<dbReference type="GO" id="GO:0005886">
    <property type="term" value="C:plasma membrane"/>
    <property type="evidence" value="ECO:0007669"/>
    <property type="project" value="UniProtKB-SubCell"/>
</dbReference>
<comment type="subcellular location">
    <subcellularLocation>
        <location evidence="1">Cell membrane</location>
        <topology evidence="1">Multi-pass membrane protein</topology>
    </subcellularLocation>
</comment>
<evidence type="ECO:0000256" key="8">
    <source>
        <dbReference type="SAM" id="Phobius"/>
    </source>
</evidence>